<dbReference type="PROSITE" id="PS50011">
    <property type="entry name" value="PROTEIN_KINASE_DOM"/>
    <property type="match status" value="1"/>
</dbReference>
<evidence type="ECO:0000256" key="2">
    <source>
        <dbReference type="ARBA" id="ARBA00022840"/>
    </source>
</evidence>
<proteinExistence type="predicted"/>
<name>A0A397U244_9GLOM</name>
<dbReference type="InterPro" id="IPR011009">
    <property type="entry name" value="Kinase-like_dom_sf"/>
</dbReference>
<accession>A0A397U244</accession>
<comment type="caution">
    <text evidence="4">The sequence shown here is derived from an EMBL/GenBank/DDBJ whole genome shotgun (WGS) entry which is preliminary data.</text>
</comment>
<protein>
    <submittedName>
        <fullName evidence="4">Kinase-like domain-containing protein</fullName>
    </submittedName>
</protein>
<dbReference type="InterPro" id="IPR008266">
    <property type="entry name" value="Tyr_kinase_AS"/>
</dbReference>
<dbReference type="InterPro" id="IPR036537">
    <property type="entry name" value="Adaptor_Cbl_N_dom_sf"/>
</dbReference>
<dbReference type="InterPro" id="IPR011990">
    <property type="entry name" value="TPR-like_helical_dom_sf"/>
</dbReference>
<feature type="domain" description="Protein kinase" evidence="3">
    <location>
        <begin position="160"/>
        <end position="461"/>
    </location>
</feature>
<dbReference type="STRING" id="44941.A0A397U244"/>
<keyword evidence="1" id="KW-0547">Nucleotide-binding</keyword>
<dbReference type="SUPFAM" id="SSF56112">
    <property type="entry name" value="Protein kinase-like (PK-like)"/>
    <property type="match status" value="1"/>
</dbReference>
<gene>
    <name evidence="4" type="ORF">C2G38_2225753</name>
</gene>
<keyword evidence="4" id="KW-0418">Kinase</keyword>
<dbReference type="InterPro" id="IPR001245">
    <property type="entry name" value="Ser-Thr/Tyr_kinase_cat_dom"/>
</dbReference>
<dbReference type="InterPro" id="IPR000719">
    <property type="entry name" value="Prot_kinase_dom"/>
</dbReference>
<evidence type="ECO:0000259" key="3">
    <source>
        <dbReference type="PROSITE" id="PS50011"/>
    </source>
</evidence>
<reference evidence="4 5" key="1">
    <citation type="submission" date="2018-06" db="EMBL/GenBank/DDBJ databases">
        <title>Comparative genomics reveals the genomic features of Rhizophagus irregularis, R. cerebriforme, R. diaphanum and Gigaspora rosea, and their symbiotic lifestyle signature.</title>
        <authorList>
            <person name="Morin E."/>
            <person name="San Clemente H."/>
            <person name="Chen E.C.H."/>
            <person name="De La Providencia I."/>
            <person name="Hainaut M."/>
            <person name="Kuo A."/>
            <person name="Kohler A."/>
            <person name="Murat C."/>
            <person name="Tang N."/>
            <person name="Roy S."/>
            <person name="Loubradou J."/>
            <person name="Henrissat B."/>
            <person name="Grigoriev I.V."/>
            <person name="Corradi N."/>
            <person name="Roux C."/>
            <person name="Martin F.M."/>
        </authorList>
    </citation>
    <scope>NUCLEOTIDE SEQUENCE [LARGE SCALE GENOMIC DNA]</scope>
    <source>
        <strain evidence="4 5">DAOM 194757</strain>
    </source>
</reference>
<dbReference type="InterPro" id="IPR059179">
    <property type="entry name" value="MLKL-like_MCAfunc"/>
</dbReference>
<keyword evidence="2" id="KW-0067">ATP-binding</keyword>
<organism evidence="4 5">
    <name type="scientific">Gigaspora rosea</name>
    <dbReference type="NCBI Taxonomy" id="44941"/>
    <lineage>
        <taxon>Eukaryota</taxon>
        <taxon>Fungi</taxon>
        <taxon>Fungi incertae sedis</taxon>
        <taxon>Mucoromycota</taxon>
        <taxon>Glomeromycotina</taxon>
        <taxon>Glomeromycetes</taxon>
        <taxon>Diversisporales</taxon>
        <taxon>Gigasporaceae</taxon>
        <taxon>Gigaspora</taxon>
    </lineage>
</organism>
<dbReference type="EMBL" id="QKWP01002475">
    <property type="protein sequence ID" value="RIB03218.1"/>
    <property type="molecule type" value="Genomic_DNA"/>
</dbReference>
<dbReference type="Pfam" id="PF07714">
    <property type="entry name" value="PK_Tyr_Ser-Thr"/>
    <property type="match status" value="1"/>
</dbReference>
<keyword evidence="5" id="KW-1185">Reference proteome</keyword>
<dbReference type="AlphaFoldDB" id="A0A397U244"/>
<dbReference type="SMART" id="SM00671">
    <property type="entry name" value="SEL1"/>
    <property type="match status" value="3"/>
</dbReference>
<dbReference type="SUPFAM" id="SSF81901">
    <property type="entry name" value="HCP-like"/>
    <property type="match status" value="1"/>
</dbReference>
<dbReference type="GO" id="GO:0007166">
    <property type="term" value="P:cell surface receptor signaling pathway"/>
    <property type="evidence" value="ECO:0007669"/>
    <property type="project" value="InterPro"/>
</dbReference>
<evidence type="ECO:0000256" key="1">
    <source>
        <dbReference type="ARBA" id="ARBA00022741"/>
    </source>
</evidence>
<sequence length="659" mass="76626">MTDKEALDTNILEESLPVAEKLADIFPPLISAVFVVVSEAIKIYENAKHNKKICDSLLRRIKIADINVKMLELQPRICDHKAFYQFVEVLKKMKYFMNDVSSLTGWNKYLSANSVKEKFEKLISEFDRSMDDLNFTINISREQQRKLDQENLNADIKRTEQFLKTIDGGVTNMQFQVNTILSEVQTINEKMGINTYNVDKISPKELYDLPCKEAKSYTKKSIIKKLYRGNEVECRRTNIDDADQRIRAQLVILGKLKQCPNILKFYGLSNLKDNQVMVFEWAENGNLKDLYENHDIDWNEKVHIALDICKGLVFLHECDILHHDIRCENIMMTMRREPKIDNFRYSRESDENTTLIKNEDNIVRWMSPEKMSKHRYDFRCEIFSFGMLLWELAFEKIPYKDISSINQIKENDKNGIREKVFFGPTTPEHQRLQNGLKEIITAAWKENPQDRILLEDIHFILYNLSSKCDQPHYRTPLYPDGYLDLDGSKLNEQLSMRSLEEGIASHKNENYETAWKIFEYHAEMGSSTAKFWKARYLADGIFVDKDVMQASNLFREAAEDDNRDACFRYAHLMTNKSSGVKFNRKKFIEYMTKAANAGNAMAQYNLGDLYLKGELSSNSNADSNTDYTDLGIKYLKLAALNGVPMAASILDEKKININE</sequence>
<evidence type="ECO:0000313" key="5">
    <source>
        <dbReference type="Proteomes" id="UP000266673"/>
    </source>
</evidence>
<dbReference type="GO" id="GO:0005524">
    <property type="term" value="F:ATP binding"/>
    <property type="evidence" value="ECO:0007669"/>
    <property type="project" value="UniProtKB-KW"/>
</dbReference>
<dbReference type="InterPro" id="IPR006597">
    <property type="entry name" value="Sel1-like"/>
</dbReference>
<dbReference type="GO" id="GO:0004672">
    <property type="term" value="F:protein kinase activity"/>
    <property type="evidence" value="ECO:0007669"/>
    <property type="project" value="InterPro"/>
</dbReference>
<dbReference type="GO" id="GO:0097527">
    <property type="term" value="P:necroptotic signaling pathway"/>
    <property type="evidence" value="ECO:0007669"/>
    <property type="project" value="TreeGrafter"/>
</dbReference>
<keyword evidence="4" id="KW-0808">Transferase</keyword>
<evidence type="ECO:0000313" key="4">
    <source>
        <dbReference type="EMBL" id="RIB03218.1"/>
    </source>
</evidence>
<dbReference type="PANTHER" id="PTHR44329">
    <property type="entry name" value="SERINE/THREONINE-PROTEIN KINASE TNNI3K-RELATED"/>
    <property type="match status" value="1"/>
</dbReference>
<dbReference type="Proteomes" id="UP000266673">
    <property type="component" value="Unassembled WGS sequence"/>
</dbReference>
<dbReference type="Gene3D" id="1.20.930.20">
    <property type="entry name" value="Adaptor protein Cbl, N-terminal domain"/>
    <property type="match status" value="1"/>
</dbReference>
<dbReference type="PANTHER" id="PTHR44329:SF298">
    <property type="entry name" value="MIXED LINEAGE KINASE DOMAIN-LIKE PROTEIN"/>
    <property type="match status" value="1"/>
</dbReference>
<dbReference type="Gene3D" id="1.25.40.10">
    <property type="entry name" value="Tetratricopeptide repeat domain"/>
    <property type="match status" value="1"/>
</dbReference>
<dbReference type="CDD" id="cd21037">
    <property type="entry name" value="MLKL_NTD"/>
    <property type="match status" value="1"/>
</dbReference>
<dbReference type="PROSITE" id="PS00109">
    <property type="entry name" value="PROTEIN_KINASE_TYR"/>
    <property type="match status" value="1"/>
</dbReference>
<dbReference type="Gene3D" id="1.10.510.10">
    <property type="entry name" value="Transferase(Phosphotransferase) domain 1"/>
    <property type="match status" value="1"/>
</dbReference>
<dbReference type="InterPro" id="IPR051681">
    <property type="entry name" value="Ser/Thr_Kinases-Pseudokinases"/>
</dbReference>
<dbReference type="OrthoDB" id="2314769at2759"/>